<dbReference type="Pfam" id="PF00656">
    <property type="entry name" value="Peptidase_C14"/>
    <property type="match status" value="1"/>
</dbReference>
<evidence type="ECO:0000259" key="1">
    <source>
        <dbReference type="Pfam" id="PF00656"/>
    </source>
</evidence>
<dbReference type="InterPro" id="IPR052039">
    <property type="entry name" value="Caspase-related_regulators"/>
</dbReference>
<dbReference type="EMBL" id="JACJTC010000008">
    <property type="protein sequence ID" value="MBD2611963.1"/>
    <property type="molecule type" value="Genomic_DNA"/>
</dbReference>
<reference evidence="2 3" key="1">
    <citation type="journal article" date="2020" name="ISME J.">
        <title>Comparative genomics reveals insights into cyanobacterial evolution and habitat adaptation.</title>
        <authorList>
            <person name="Chen M.Y."/>
            <person name="Teng W.K."/>
            <person name="Zhao L."/>
            <person name="Hu C.X."/>
            <person name="Zhou Y.K."/>
            <person name="Han B.P."/>
            <person name="Song L.R."/>
            <person name="Shu W.S."/>
        </authorList>
    </citation>
    <scope>NUCLEOTIDE SEQUENCE [LARGE SCALE GENOMIC DNA]</scope>
    <source>
        <strain evidence="2 3">FACHB-252</strain>
    </source>
</reference>
<accession>A0ABR8H977</accession>
<dbReference type="RefSeq" id="WP_190949600.1">
    <property type="nucleotide sequence ID" value="NZ_JACJTC010000008.1"/>
</dbReference>
<dbReference type="PANTHER" id="PTHR22576">
    <property type="entry name" value="MUCOSA ASSOCIATED LYMPHOID TISSUE LYMPHOMA TRANSLOCATION PROTEIN 1/PARACASPASE"/>
    <property type="match status" value="1"/>
</dbReference>
<keyword evidence="3" id="KW-1185">Reference proteome</keyword>
<dbReference type="InterPro" id="IPR011600">
    <property type="entry name" value="Pept_C14_caspase"/>
</dbReference>
<evidence type="ECO:0000313" key="2">
    <source>
        <dbReference type="EMBL" id="MBD2611963.1"/>
    </source>
</evidence>
<protein>
    <submittedName>
        <fullName evidence="2">Caspase family protein</fullName>
    </submittedName>
</protein>
<feature type="domain" description="Peptidase C14 caspase" evidence="1">
    <location>
        <begin position="3"/>
        <end position="234"/>
    </location>
</feature>
<name>A0ABR8H977_NOSPU</name>
<dbReference type="NCBIfam" id="NF047832">
    <property type="entry name" value="caspase_w_EACC1"/>
    <property type="match status" value="1"/>
</dbReference>
<comment type="caution">
    <text evidence="2">The sequence shown here is derived from an EMBL/GenBank/DDBJ whole genome shotgun (WGS) entry which is preliminary data.</text>
</comment>
<gene>
    <name evidence="2" type="ORF">H6G94_11860</name>
</gene>
<dbReference type="PANTHER" id="PTHR22576:SF37">
    <property type="entry name" value="MUCOSA-ASSOCIATED LYMPHOID TISSUE LYMPHOMA TRANSLOCATION PROTEIN 1"/>
    <property type="match status" value="1"/>
</dbReference>
<dbReference type="SUPFAM" id="SSF52129">
    <property type="entry name" value="Caspase-like"/>
    <property type="match status" value="1"/>
</dbReference>
<dbReference type="Proteomes" id="UP000606396">
    <property type="component" value="Unassembled WGS sequence"/>
</dbReference>
<sequence>MAKKIALLIGVSEYGEGIPPLSAPLNDVEAMQQVLQNPKLGDFDRVEPLSNPGLIEMRKAIVKLFKEADNKDDLVLLYFSGHGLYNQDNEDHLYLANRISANDDFEATAVEANFIQVRLNLCRAKRRVVILDACFSGAYANCWEAKGDSVVNIKQQLEQQLGAKGSVVLTSSSATEKSFENKDSKLSLYTKHLVNGIRSGAADKDNDGNIFIYELHDYAKEKVKEENDKMTPNIIVNEEGYKIIIAKALIKFDAEVVRNKPSELERLINIHFPPDELNEVLYICSDISYEEFPGKNREEKVKALIVKLQEENYTQTFIEEMKKQKPDVFL</sequence>
<evidence type="ECO:0000313" key="3">
    <source>
        <dbReference type="Proteomes" id="UP000606396"/>
    </source>
</evidence>
<organism evidence="2 3">
    <name type="scientific">Nostoc punctiforme FACHB-252</name>
    <dbReference type="NCBI Taxonomy" id="1357509"/>
    <lineage>
        <taxon>Bacteria</taxon>
        <taxon>Bacillati</taxon>
        <taxon>Cyanobacteriota</taxon>
        <taxon>Cyanophyceae</taxon>
        <taxon>Nostocales</taxon>
        <taxon>Nostocaceae</taxon>
        <taxon>Nostoc</taxon>
    </lineage>
</organism>
<dbReference type="Gene3D" id="3.40.50.1460">
    <property type="match status" value="1"/>
</dbReference>
<dbReference type="InterPro" id="IPR029030">
    <property type="entry name" value="Caspase-like_dom_sf"/>
</dbReference>
<proteinExistence type="predicted"/>